<evidence type="ECO:0000256" key="1">
    <source>
        <dbReference type="SAM" id="MobiDB-lite"/>
    </source>
</evidence>
<gene>
    <name evidence="2" type="ORF">EYF80_044802</name>
</gene>
<proteinExistence type="predicted"/>
<dbReference type="Proteomes" id="UP000314294">
    <property type="component" value="Unassembled WGS sequence"/>
</dbReference>
<dbReference type="AlphaFoldDB" id="A0A4Z2FUQ2"/>
<accession>A0A4Z2FUQ2</accession>
<dbReference type="EMBL" id="SRLO01000873">
    <property type="protein sequence ID" value="TNN44997.1"/>
    <property type="molecule type" value="Genomic_DNA"/>
</dbReference>
<evidence type="ECO:0000313" key="3">
    <source>
        <dbReference type="Proteomes" id="UP000314294"/>
    </source>
</evidence>
<feature type="region of interest" description="Disordered" evidence="1">
    <location>
        <begin position="89"/>
        <end position="109"/>
    </location>
</feature>
<evidence type="ECO:0000313" key="2">
    <source>
        <dbReference type="EMBL" id="TNN44997.1"/>
    </source>
</evidence>
<sequence length="109" mass="12222">MSWKWSSSNRTSLRFMWMNGFKGNTDTASFLRQDKDIIDHFVVKAASCTPQIQFLRRAARAASIQTVQAARSERGRALVIRNTPNHKVLTSQGEGKCSGRAQREGSAHI</sequence>
<comment type="caution">
    <text evidence="2">The sequence shown here is derived from an EMBL/GenBank/DDBJ whole genome shotgun (WGS) entry which is preliminary data.</text>
</comment>
<name>A0A4Z2FUQ2_9TELE</name>
<keyword evidence="3" id="KW-1185">Reference proteome</keyword>
<protein>
    <submittedName>
        <fullName evidence="2">Uncharacterized protein</fullName>
    </submittedName>
</protein>
<organism evidence="2 3">
    <name type="scientific">Liparis tanakae</name>
    <name type="common">Tanaka's snailfish</name>
    <dbReference type="NCBI Taxonomy" id="230148"/>
    <lineage>
        <taxon>Eukaryota</taxon>
        <taxon>Metazoa</taxon>
        <taxon>Chordata</taxon>
        <taxon>Craniata</taxon>
        <taxon>Vertebrata</taxon>
        <taxon>Euteleostomi</taxon>
        <taxon>Actinopterygii</taxon>
        <taxon>Neopterygii</taxon>
        <taxon>Teleostei</taxon>
        <taxon>Neoteleostei</taxon>
        <taxon>Acanthomorphata</taxon>
        <taxon>Eupercaria</taxon>
        <taxon>Perciformes</taxon>
        <taxon>Cottioidei</taxon>
        <taxon>Cottales</taxon>
        <taxon>Liparidae</taxon>
        <taxon>Liparis</taxon>
    </lineage>
</organism>
<reference evidence="2 3" key="1">
    <citation type="submission" date="2019-03" db="EMBL/GenBank/DDBJ databases">
        <title>First draft genome of Liparis tanakae, snailfish: a comprehensive survey of snailfish specific genes.</title>
        <authorList>
            <person name="Kim W."/>
            <person name="Song I."/>
            <person name="Jeong J.-H."/>
            <person name="Kim D."/>
            <person name="Kim S."/>
            <person name="Ryu S."/>
            <person name="Song J.Y."/>
            <person name="Lee S.K."/>
        </authorList>
    </citation>
    <scope>NUCLEOTIDE SEQUENCE [LARGE SCALE GENOMIC DNA]</scope>
    <source>
        <tissue evidence="2">Muscle</tissue>
    </source>
</reference>